<proteinExistence type="inferred from homology"/>
<dbReference type="CDD" id="cd07982">
    <property type="entry name" value="HFD_TAF10"/>
    <property type="match status" value="1"/>
</dbReference>
<gene>
    <name evidence="6" type="ORF">CLEP1334_LOCUS18527</name>
</gene>
<dbReference type="Pfam" id="PF03540">
    <property type="entry name" value="TAF10"/>
    <property type="match status" value="1"/>
</dbReference>
<dbReference type="EMBL" id="HBER01036527">
    <property type="protein sequence ID" value="CAD8543240.1"/>
    <property type="molecule type" value="Transcribed_RNA"/>
</dbReference>
<accession>A0A7S0NZF6</accession>
<evidence type="ECO:0000256" key="1">
    <source>
        <dbReference type="ARBA" id="ARBA00004123"/>
    </source>
</evidence>
<sequence length="138" mass="15240">MEEASLGATAAEREVAENLLLAMEDYSPTIPDEVTKHFLRLSGYESTDDHITRLVSLAAHKFVADLTSDAMKHCEERKEQQSRAQSKGKGDVRRLVLTTNDLARSSSEFGISIRKPVYYADYPATSDRGSGEGASTER</sequence>
<dbReference type="GO" id="GO:0000124">
    <property type="term" value="C:SAGA complex"/>
    <property type="evidence" value="ECO:0007669"/>
    <property type="project" value="TreeGrafter"/>
</dbReference>
<comment type="similarity">
    <text evidence="5">Belongs to the TAF10 family.</text>
</comment>
<evidence type="ECO:0000256" key="3">
    <source>
        <dbReference type="ARBA" id="ARBA00023163"/>
    </source>
</evidence>
<dbReference type="GO" id="GO:0016251">
    <property type="term" value="F:RNA polymerase II general transcription initiation factor activity"/>
    <property type="evidence" value="ECO:0007669"/>
    <property type="project" value="TreeGrafter"/>
</dbReference>
<dbReference type="GO" id="GO:0006367">
    <property type="term" value="P:transcription initiation at RNA polymerase II promoter"/>
    <property type="evidence" value="ECO:0007669"/>
    <property type="project" value="TreeGrafter"/>
</dbReference>
<dbReference type="GO" id="GO:0005669">
    <property type="term" value="C:transcription factor TFIID complex"/>
    <property type="evidence" value="ECO:0007669"/>
    <property type="project" value="TreeGrafter"/>
</dbReference>
<dbReference type="PANTHER" id="PTHR21242">
    <property type="entry name" value="TRANSCRIPTION INITIATION FACTOR TFIID SUBUNIT 10"/>
    <property type="match status" value="1"/>
</dbReference>
<organism evidence="6">
    <name type="scientific">Calcidiscus leptoporus</name>
    <dbReference type="NCBI Taxonomy" id="127549"/>
    <lineage>
        <taxon>Eukaryota</taxon>
        <taxon>Haptista</taxon>
        <taxon>Haptophyta</taxon>
        <taxon>Prymnesiophyceae</taxon>
        <taxon>Coccolithales</taxon>
        <taxon>Calcidiscaceae</taxon>
        <taxon>Calcidiscus</taxon>
    </lineage>
</organism>
<evidence type="ECO:0000313" key="6">
    <source>
        <dbReference type="EMBL" id="CAD8543240.1"/>
    </source>
</evidence>
<keyword evidence="4" id="KW-0539">Nucleus</keyword>
<dbReference type="InterPro" id="IPR003923">
    <property type="entry name" value="TAF10"/>
</dbReference>
<keyword evidence="2" id="KW-0805">Transcription regulation</keyword>
<dbReference type="AlphaFoldDB" id="A0A7S0NZF6"/>
<dbReference type="PRINTS" id="PR01443">
    <property type="entry name" value="TFIID30KDSUB"/>
</dbReference>
<evidence type="ECO:0000256" key="4">
    <source>
        <dbReference type="ARBA" id="ARBA00023242"/>
    </source>
</evidence>
<dbReference type="PANTHER" id="PTHR21242:SF0">
    <property type="entry name" value="TRANSCRIPTION INITIATION FACTOR TFIID SUBUNIT 10"/>
    <property type="match status" value="1"/>
</dbReference>
<name>A0A7S0NZF6_9EUKA</name>
<keyword evidence="3" id="KW-0804">Transcription</keyword>
<dbReference type="GO" id="GO:1990841">
    <property type="term" value="F:promoter-specific chromatin binding"/>
    <property type="evidence" value="ECO:0007669"/>
    <property type="project" value="TreeGrafter"/>
</dbReference>
<evidence type="ECO:0000256" key="2">
    <source>
        <dbReference type="ARBA" id="ARBA00023015"/>
    </source>
</evidence>
<evidence type="ECO:0000256" key="5">
    <source>
        <dbReference type="ARBA" id="ARBA00025730"/>
    </source>
</evidence>
<reference evidence="6" key="1">
    <citation type="submission" date="2021-01" db="EMBL/GenBank/DDBJ databases">
        <authorList>
            <person name="Corre E."/>
            <person name="Pelletier E."/>
            <person name="Niang G."/>
            <person name="Scheremetjew M."/>
            <person name="Finn R."/>
            <person name="Kale V."/>
            <person name="Holt S."/>
            <person name="Cochrane G."/>
            <person name="Meng A."/>
            <person name="Brown T."/>
            <person name="Cohen L."/>
        </authorList>
    </citation>
    <scope>NUCLEOTIDE SEQUENCE</scope>
    <source>
        <strain evidence="6">RCC1130</strain>
    </source>
</reference>
<evidence type="ECO:0008006" key="7">
    <source>
        <dbReference type="Google" id="ProtNLM"/>
    </source>
</evidence>
<protein>
    <recommendedName>
        <fullName evidence="7">Transcription initiation factor TFIID subunit 10</fullName>
    </recommendedName>
</protein>
<comment type="subcellular location">
    <subcellularLocation>
        <location evidence="1">Nucleus</location>
    </subcellularLocation>
</comment>